<protein>
    <submittedName>
        <fullName evidence="4">Uncharacterized protein LOC18597787 isoform X1</fullName>
    </submittedName>
</protein>
<dbReference type="InterPro" id="IPR053090">
    <property type="entry name" value="Centromere_KNL-2_homolog"/>
</dbReference>
<feature type="region of interest" description="Disordered" evidence="1">
    <location>
        <begin position="1"/>
        <end position="22"/>
    </location>
</feature>
<feature type="region of interest" description="Disordered" evidence="1">
    <location>
        <begin position="350"/>
        <end position="369"/>
    </location>
</feature>
<dbReference type="Pfam" id="PF09133">
    <property type="entry name" value="SANTA"/>
    <property type="match status" value="1"/>
</dbReference>
<proteinExistence type="predicted"/>
<evidence type="ECO:0000256" key="1">
    <source>
        <dbReference type="SAM" id="MobiDB-lite"/>
    </source>
</evidence>
<dbReference type="PANTHER" id="PTHR35311">
    <property type="entry name" value="KINETOCHORE-ASSOCIATED PROTEIN KNL-2 HOMOLOG"/>
    <property type="match status" value="1"/>
</dbReference>
<dbReference type="GeneID" id="18597787"/>
<reference evidence="3" key="1">
    <citation type="journal article" date="1997" name="Nucleic Acids Res.">
        <title>tRNAscan-SE: a program for improved detection of transfer RNA genes in genomic sequence.</title>
        <authorList>
            <person name="Lowe T.M."/>
            <person name="Eddy S.R."/>
        </authorList>
    </citation>
    <scope>NUCLEOTIDE SEQUENCE [LARGE SCALE GENOMIC DNA]</scope>
    <source>
        <strain evidence="3">r\B97-61/B2</strain>
    </source>
</reference>
<evidence type="ECO:0000313" key="4">
    <source>
        <dbReference type="RefSeq" id="XP_017977448.1"/>
    </source>
</evidence>
<dbReference type="InterPro" id="IPR015216">
    <property type="entry name" value="SANTA"/>
</dbReference>
<evidence type="ECO:0000313" key="3">
    <source>
        <dbReference type="Proteomes" id="UP000694886"/>
    </source>
</evidence>
<evidence type="ECO:0000259" key="2">
    <source>
        <dbReference type="Pfam" id="PF09133"/>
    </source>
</evidence>
<name>A0AB32WC44_THECC</name>
<dbReference type="PANTHER" id="PTHR35311:SF9">
    <property type="entry name" value="KINETOCHORE-ASSOCIATED PROTEIN KNL-2 HOMOLOG"/>
    <property type="match status" value="1"/>
</dbReference>
<dbReference type="Proteomes" id="UP000694886">
    <property type="component" value="Chromosome 5"/>
</dbReference>
<feature type="domain" description="SANTA" evidence="2">
    <location>
        <begin position="30"/>
        <end position="125"/>
    </location>
</feature>
<reference evidence="4" key="2">
    <citation type="submission" date="2025-08" db="UniProtKB">
        <authorList>
            <consortium name="RefSeq"/>
        </authorList>
    </citation>
    <scope>IDENTIFICATION</scope>
</reference>
<dbReference type="AlphaFoldDB" id="A0AB32WC44"/>
<feature type="region of interest" description="Disordered" evidence="1">
    <location>
        <begin position="411"/>
        <end position="432"/>
    </location>
</feature>
<organism evidence="3 4">
    <name type="scientific">Theobroma cacao</name>
    <name type="common">Cacao</name>
    <name type="synonym">Cocoa</name>
    <dbReference type="NCBI Taxonomy" id="3641"/>
    <lineage>
        <taxon>Eukaryota</taxon>
        <taxon>Viridiplantae</taxon>
        <taxon>Streptophyta</taxon>
        <taxon>Embryophyta</taxon>
        <taxon>Tracheophyta</taxon>
        <taxon>Spermatophyta</taxon>
        <taxon>Magnoliopsida</taxon>
        <taxon>eudicotyledons</taxon>
        <taxon>Gunneridae</taxon>
        <taxon>Pentapetalae</taxon>
        <taxon>rosids</taxon>
        <taxon>malvids</taxon>
        <taxon>Malvales</taxon>
        <taxon>Malvaceae</taxon>
        <taxon>Byttnerioideae</taxon>
        <taxon>Theobroma</taxon>
    </lineage>
</organism>
<accession>A0AB32WC44</accession>
<dbReference type="Gramene" id="Tc05v2_t003730.1">
    <property type="protein sequence ID" value="Tc05v2_p003730.1"/>
    <property type="gene ID" value="Tc05v2_g003730"/>
</dbReference>
<dbReference type="RefSeq" id="XP_017977448.1">
    <property type="nucleotide sequence ID" value="XM_018121959.1"/>
</dbReference>
<gene>
    <name evidence="4" type="primary">LOC18597787</name>
</gene>
<sequence length="432" mass="48182">MAPKTRSQKDYNGAQNDSKDGGSSYFQKTVSLHDWWLVKADKDFEGKRLAVAGSTSRELEAVRLFTSAPIVKRYDVFTLETADGICVCIKGFINRHRTEENGFSSEVSKVFTHFSFGFPPYWEEYAKKCLGENGTTDIELEVVRNPSKPARDSDPSLILTPIEHVEVASQDKHVQMSCFQTASKGSDVLNPAVNLSSKVEKRSNLNIGVAIDCSHNLSEQIAAAVDASNASNTQDPAAKLLTSVEERINHSPSNIETDNVNVRKKKNRANISPYISGNRRTRSQIIKGSPNESSGVGCSMTPKERASATELQDEQKLSRRITRSFPSMLSHVNERCSSGKETRRKLDFEKVASPVSRERKGKQSVISPESLSLKCSRSGRLLLPRLEFWRNQIAVYDQTRKITGIREEADVVKPSGSRSEPQKRQKRLSRVS</sequence>